<dbReference type="FunFam" id="3.30.70.80:FF:000003">
    <property type="entry name" value="Subtilisin-like protease SBT1.9"/>
    <property type="match status" value="1"/>
</dbReference>
<dbReference type="Pfam" id="PF17766">
    <property type="entry name" value="fn3_6"/>
    <property type="match status" value="1"/>
</dbReference>
<evidence type="ECO:0000256" key="7">
    <source>
        <dbReference type="ARBA" id="ARBA00022825"/>
    </source>
</evidence>
<evidence type="ECO:0000256" key="2">
    <source>
        <dbReference type="ARBA" id="ARBA00011073"/>
    </source>
</evidence>
<dbReference type="Pfam" id="PF05922">
    <property type="entry name" value="Inhibitor_I9"/>
    <property type="match status" value="1"/>
</dbReference>
<keyword evidence="3" id="KW-0964">Secreted</keyword>
<dbReference type="GO" id="GO:0006508">
    <property type="term" value="P:proteolysis"/>
    <property type="evidence" value="ECO:0007669"/>
    <property type="project" value="UniProtKB-KW"/>
</dbReference>
<evidence type="ECO:0000259" key="14">
    <source>
        <dbReference type="Pfam" id="PF17766"/>
    </source>
</evidence>
<protein>
    <submittedName>
        <fullName evidence="15">Putative subtilisin-like protease</fullName>
    </submittedName>
</protein>
<name>A0A5B7BJU7_DAVIN</name>
<evidence type="ECO:0000259" key="13">
    <source>
        <dbReference type="Pfam" id="PF05922"/>
    </source>
</evidence>
<dbReference type="Gene3D" id="3.40.50.200">
    <property type="entry name" value="Peptidase S8/S53 domain"/>
    <property type="match status" value="1"/>
</dbReference>
<comment type="subcellular location">
    <subcellularLocation>
        <location evidence="1">Secreted</location>
    </subcellularLocation>
</comment>
<feature type="domain" description="Peptidase S8/S53" evidence="12">
    <location>
        <begin position="166"/>
        <end position="603"/>
    </location>
</feature>
<dbReference type="Pfam" id="PF00082">
    <property type="entry name" value="Peptidase_S8"/>
    <property type="match status" value="1"/>
</dbReference>
<organism evidence="15">
    <name type="scientific">Davidia involucrata</name>
    <name type="common">Dove tree</name>
    <dbReference type="NCBI Taxonomy" id="16924"/>
    <lineage>
        <taxon>Eukaryota</taxon>
        <taxon>Viridiplantae</taxon>
        <taxon>Streptophyta</taxon>
        <taxon>Embryophyta</taxon>
        <taxon>Tracheophyta</taxon>
        <taxon>Spermatophyta</taxon>
        <taxon>Magnoliopsida</taxon>
        <taxon>eudicotyledons</taxon>
        <taxon>Gunneridae</taxon>
        <taxon>Pentapetalae</taxon>
        <taxon>asterids</taxon>
        <taxon>Cornales</taxon>
        <taxon>Nyssaceae</taxon>
        <taxon>Davidia</taxon>
    </lineage>
</organism>
<keyword evidence="11" id="KW-0472">Membrane</keyword>
<dbReference type="InterPro" id="IPR010259">
    <property type="entry name" value="S8pro/Inhibitor_I9"/>
</dbReference>
<accession>A0A5B7BJU7</accession>
<evidence type="ECO:0000256" key="6">
    <source>
        <dbReference type="ARBA" id="ARBA00022801"/>
    </source>
</evidence>
<evidence type="ECO:0000256" key="3">
    <source>
        <dbReference type="ARBA" id="ARBA00022525"/>
    </source>
</evidence>
<dbReference type="InterPro" id="IPR036852">
    <property type="entry name" value="Peptidase_S8/S53_dom_sf"/>
</dbReference>
<evidence type="ECO:0000256" key="5">
    <source>
        <dbReference type="ARBA" id="ARBA00022729"/>
    </source>
</evidence>
<dbReference type="InterPro" id="IPR034197">
    <property type="entry name" value="Peptidases_S8_3"/>
</dbReference>
<dbReference type="PRINTS" id="PR00723">
    <property type="entry name" value="SUBTILISIN"/>
</dbReference>
<dbReference type="InterPro" id="IPR000209">
    <property type="entry name" value="Peptidase_S8/S53_dom"/>
</dbReference>
<dbReference type="PANTHER" id="PTHR10795">
    <property type="entry name" value="PROPROTEIN CONVERTASE SUBTILISIN/KEXIN"/>
    <property type="match status" value="1"/>
</dbReference>
<keyword evidence="11" id="KW-0812">Transmembrane</keyword>
<evidence type="ECO:0000259" key="12">
    <source>
        <dbReference type="Pfam" id="PF00082"/>
    </source>
</evidence>
<dbReference type="PROSITE" id="PS00138">
    <property type="entry name" value="SUBTILASE_SER"/>
    <property type="match status" value="1"/>
</dbReference>
<evidence type="ECO:0000256" key="8">
    <source>
        <dbReference type="ARBA" id="ARBA00023180"/>
    </source>
</evidence>
<gene>
    <name evidence="15" type="ORF">Din_038623</name>
</gene>
<feature type="domain" description="Subtilisin-like protease fibronectin type-III" evidence="14">
    <location>
        <begin position="679"/>
        <end position="780"/>
    </location>
</feature>
<feature type="active site" description="Charge relay system" evidence="9 10">
    <location>
        <position position="246"/>
    </location>
</feature>
<keyword evidence="5" id="KW-0732">Signal</keyword>
<feature type="active site" description="Charge relay system" evidence="9 10">
    <location>
        <position position="566"/>
    </location>
</feature>
<dbReference type="SUPFAM" id="SSF54897">
    <property type="entry name" value="Protease propeptides/inhibitors"/>
    <property type="match status" value="1"/>
</dbReference>
<keyword evidence="6 10" id="KW-0378">Hydrolase</keyword>
<dbReference type="GO" id="GO:0004252">
    <property type="term" value="F:serine-type endopeptidase activity"/>
    <property type="evidence" value="ECO:0007669"/>
    <property type="project" value="UniProtKB-UniRule"/>
</dbReference>
<dbReference type="Gene3D" id="2.60.40.2310">
    <property type="match status" value="1"/>
</dbReference>
<proteinExistence type="inferred from homology"/>
<dbReference type="CDD" id="cd02120">
    <property type="entry name" value="PA_subtilisin_like"/>
    <property type="match status" value="1"/>
</dbReference>
<dbReference type="AlphaFoldDB" id="A0A5B7BJU7"/>
<dbReference type="InterPro" id="IPR041469">
    <property type="entry name" value="Subtilisin-like_FN3"/>
</dbReference>
<dbReference type="InterPro" id="IPR045051">
    <property type="entry name" value="SBT"/>
</dbReference>
<keyword evidence="4 10" id="KW-0645">Protease</keyword>
<dbReference type="Gene3D" id="3.30.70.80">
    <property type="entry name" value="Peptidase S8 propeptide/proteinase inhibitor I9"/>
    <property type="match status" value="1"/>
</dbReference>
<dbReference type="PROSITE" id="PS51892">
    <property type="entry name" value="SUBTILASE"/>
    <property type="match status" value="1"/>
</dbReference>
<evidence type="ECO:0000256" key="4">
    <source>
        <dbReference type="ARBA" id="ARBA00022670"/>
    </source>
</evidence>
<dbReference type="InterPro" id="IPR037045">
    <property type="entry name" value="S8pro/Inhibitor_I9_sf"/>
</dbReference>
<dbReference type="FunFam" id="3.40.50.200:FF:000006">
    <property type="entry name" value="Subtilisin-like protease SBT1.5"/>
    <property type="match status" value="1"/>
</dbReference>
<keyword evidence="7 10" id="KW-0720">Serine protease</keyword>
<keyword evidence="11" id="KW-1133">Transmembrane helix</keyword>
<dbReference type="InterPro" id="IPR015500">
    <property type="entry name" value="Peptidase_S8_subtilisin-rel"/>
</dbReference>
<evidence type="ECO:0000256" key="1">
    <source>
        <dbReference type="ARBA" id="ARBA00004613"/>
    </source>
</evidence>
<dbReference type="InterPro" id="IPR023828">
    <property type="entry name" value="Peptidase_S8_Ser-AS"/>
</dbReference>
<keyword evidence="8" id="KW-0325">Glycoprotein</keyword>
<reference evidence="15" key="1">
    <citation type="submission" date="2019-08" db="EMBL/GenBank/DDBJ databases">
        <title>Reference gene set and small RNA set construction with multiple tissues from Davidia involucrata Baill.</title>
        <authorList>
            <person name="Yang H."/>
            <person name="Zhou C."/>
            <person name="Li G."/>
            <person name="Wang J."/>
            <person name="Gao P."/>
            <person name="Wang M."/>
            <person name="Wang R."/>
            <person name="Zhao Y."/>
        </authorList>
    </citation>
    <scope>NUCLEOTIDE SEQUENCE</scope>
    <source>
        <tissue evidence="15">Mixed with DoveR01_LX</tissue>
    </source>
</reference>
<feature type="domain" description="Inhibitor I9" evidence="13">
    <location>
        <begin position="56"/>
        <end position="142"/>
    </location>
</feature>
<evidence type="ECO:0000313" key="15">
    <source>
        <dbReference type="EMBL" id="MPA69182.1"/>
    </source>
</evidence>
<dbReference type="EMBL" id="GHES01038623">
    <property type="protein sequence ID" value="MPA69182.1"/>
    <property type="molecule type" value="Transcribed_RNA"/>
</dbReference>
<dbReference type="GO" id="GO:0005576">
    <property type="term" value="C:extracellular region"/>
    <property type="evidence" value="ECO:0007669"/>
    <property type="project" value="UniProtKB-SubCell"/>
</dbReference>
<sequence>MPIYIDRYKRSHILHFCLTTETMGFANGVPVLCLIFLAWFLLDCNARSTTSVERSTYIVHMDKSHMPKAFASHHNWYSSTVDSIKSAGPTTSNGGHHSTPKLVYTYDNAFHGFSALLSQDELETLKNSPGFVSAYNDRTVTLDTTHTTDFLSLNPFTGLWPASDYGKDVIVGVIDTGVWPESRSFKDDGMTEIPKRWKGKCEEGQDFNSSLCNLKLIGARYFNKGVMAANPNITISMNSARDTLGHGTHTSSTAAGNYVEGASFFGYAQGTARGVAPRARVAMYKVIWDEGRYASDVLAGMDQAVADGVDVISISMGFDEVPLYQDPIAIASFGAMEKGVFVSSSAGNAGPSPGQLHNGIPWVLTVAAGSIDRRFAGTLSLGNGLTITGWTMFPARAWVVDLPIIYNKTLSACNSTALLSHVSDGILICDDTEDFYTQLDHLSASNAAAGIFISDNPEIFEFSDFYYPGVVISSKDALAVIKYARSSNKSTATMKFQQTILGTKPAPAAASYTSRGPAPSYPGVLKPDVMAPGTLVLAAWIPDGISSTIGSNVRLSSDYNIISGTSMSCPHASGIAALLKGAHPEWSPAAIRSAMMTTASPADNTLYHIRDLGLNFVNASPLAMGAGQVQPNRALNPGLIYDATPQDYVNLLCSMNFTKKQIMTITRSNGYSCSNPSSDLNYPSFIALYTNETGMIVQKFRRTVTYVGDGATSYTVLVSPPKGSVVTVWPETLTFGKKYEKQSYSVTIHYMSDKNGTVTFGSLIWIEEGDKNTVRSPIAVSPVTNVW</sequence>
<feature type="active site" description="Charge relay system" evidence="9 10">
    <location>
        <position position="175"/>
    </location>
</feature>
<feature type="transmembrane region" description="Helical" evidence="11">
    <location>
        <begin position="12"/>
        <end position="42"/>
    </location>
</feature>
<comment type="similarity">
    <text evidence="2 10">Belongs to the peptidase S8 family.</text>
</comment>
<evidence type="ECO:0000256" key="11">
    <source>
        <dbReference type="SAM" id="Phobius"/>
    </source>
</evidence>
<evidence type="ECO:0000256" key="10">
    <source>
        <dbReference type="PROSITE-ProRule" id="PRU01240"/>
    </source>
</evidence>
<dbReference type="Gene3D" id="3.50.30.30">
    <property type="match status" value="1"/>
</dbReference>
<dbReference type="SUPFAM" id="SSF52743">
    <property type="entry name" value="Subtilisin-like"/>
    <property type="match status" value="1"/>
</dbReference>
<dbReference type="CDD" id="cd04852">
    <property type="entry name" value="Peptidases_S8_3"/>
    <property type="match status" value="1"/>
</dbReference>
<evidence type="ECO:0000256" key="9">
    <source>
        <dbReference type="PIRSR" id="PIRSR615500-1"/>
    </source>
</evidence>